<keyword evidence="4 8" id="KW-0547">Nucleotide-binding</keyword>
<comment type="function">
    <text evidence="8 10">Plays an essential role in the initiation and regulation of chromosomal replication. ATP-DnaA binds to the origin of replication (oriC) to initiate formation of the DNA replication initiation complex once per cell cycle. Binds the DnaA box (a 9 base pair repeat at the origin) and separates the double-stranded (ds)DNA. Forms a right-handed helical filament on oriC DNA; dsDNA binds to the exterior of the filament while single-stranded (ss)DNA is stabiized in the filament's interior. The ATP-DnaA-oriC complex binds and stabilizes one strand of the AT-rich DNA unwinding element (DUE), permitting loading of DNA polymerase. After initiation quickly degrades to an ADP-DnaA complex that is not apt for DNA replication. Binds acidic phospholipids.</text>
</comment>
<dbReference type="Pfam" id="PF08299">
    <property type="entry name" value="Bac_DnaA_C"/>
    <property type="match status" value="1"/>
</dbReference>
<dbReference type="Gene3D" id="1.10.1750.10">
    <property type="match status" value="1"/>
</dbReference>
<evidence type="ECO:0000256" key="5">
    <source>
        <dbReference type="ARBA" id="ARBA00022840"/>
    </source>
</evidence>
<gene>
    <name evidence="8 15" type="primary">dnaA</name>
    <name evidence="15" type="ORF">POL67_45935</name>
</gene>
<comment type="caution">
    <text evidence="8">Lacks conserved residue(s) required for the propagation of feature annotation.</text>
</comment>
<keyword evidence="16" id="KW-1185">Reference proteome</keyword>
<comment type="similarity">
    <text evidence="1 8 11">Belongs to the DnaA family.</text>
</comment>
<dbReference type="NCBIfam" id="TIGR00362">
    <property type="entry name" value="DnaA"/>
    <property type="match status" value="1"/>
</dbReference>
<feature type="domain" description="Chromosomal replication initiator DnaA C-terminal" evidence="14">
    <location>
        <begin position="390"/>
        <end position="459"/>
    </location>
</feature>
<proteinExistence type="inferred from homology"/>
<dbReference type="InterPro" id="IPR018312">
    <property type="entry name" value="Chromosome_initiator_DnaA_CS"/>
</dbReference>
<feature type="region of interest" description="Disordered" evidence="12">
    <location>
        <begin position="104"/>
        <end position="145"/>
    </location>
</feature>
<dbReference type="Gene3D" id="3.30.300.180">
    <property type="match status" value="1"/>
</dbReference>
<dbReference type="InterPro" id="IPR001957">
    <property type="entry name" value="Chromosome_initiator_DnaA"/>
</dbReference>
<dbReference type="CDD" id="cd00009">
    <property type="entry name" value="AAA"/>
    <property type="match status" value="1"/>
</dbReference>
<dbReference type="InterPro" id="IPR013159">
    <property type="entry name" value="DnaA_C"/>
</dbReference>
<dbReference type="PANTHER" id="PTHR30050:SF2">
    <property type="entry name" value="CHROMOSOMAL REPLICATION INITIATOR PROTEIN DNAA"/>
    <property type="match status" value="1"/>
</dbReference>
<feature type="domain" description="AAA+ ATPase" evidence="13">
    <location>
        <begin position="179"/>
        <end position="309"/>
    </location>
</feature>
<evidence type="ECO:0000256" key="12">
    <source>
        <dbReference type="SAM" id="MobiDB-lite"/>
    </source>
</evidence>
<dbReference type="SUPFAM" id="SSF48295">
    <property type="entry name" value="TrpR-like"/>
    <property type="match status" value="1"/>
</dbReference>
<evidence type="ECO:0000256" key="3">
    <source>
        <dbReference type="ARBA" id="ARBA00022705"/>
    </source>
</evidence>
<evidence type="ECO:0000256" key="6">
    <source>
        <dbReference type="ARBA" id="ARBA00023121"/>
    </source>
</evidence>
<dbReference type="SMART" id="SM00760">
    <property type="entry name" value="Bac_DnaA_C"/>
    <property type="match status" value="1"/>
</dbReference>
<dbReference type="HAMAP" id="MF_00377">
    <property type="entry name" value="DnaA_bact"/>
    <property type="match status" value="1"/>
</dbReference>
<comment type="caution">
    <text evidence="15">The sequence shown here is derived from an EMBL/GenBank/DDBJ whole genome shotgun (WGS) entry which is preliminary data.</text>
</comment>
<dbReference type="Pfam" id="PF00308">
    <property type="entry name" value="Bac_DnaA"/>
    <property type="match status" value="1"/>
</dbReference>
<dbReference type="InterPro" id="IPR038454">
    <property type="entry name" value="DnaA_N_sf"/>
</dbReference>
<name>A0ABT5F3T5_9BACT</name>
<comment type="subunit">
    <text evidence="8">Oligomerizes as a right-handed, spiral filament on DNA at oriC.</text>
</comment>
<feature type="region of interest" description="Domain I, interacts with DnaA modulators" evidence="8">
    <location>
        <begin position="1"/>
        <end position="116"/>
    </location>
</feature>
<protein>
    <recommendedName>
        <fullName evidence="8 9">Chromosomal replication initiator protein DnaA</fullName>
    </recommendedName>
</protein>
<dbReference type="CDD" id="cd06571">
    <property type="entry name" value="Bac_DnaA_C"/>
    <property type="match status" value="1"/>
</dbReference>
<keyword evidence="6 8" id="KW-0446">Lipid-binding</keyword>
<dbReference type="PROSITE" id="PS01008">
    <property type="entry name" value="DNAA"/>
    <property type="match status" value="1"/>
</dbReference>
<dbReference type="InterPro" id="IPR024633">
    <property type="entry name" value="DnaA_N_dom"/>
</dbReference>
<dbReference type="InterPro" id="IPR020591">
    <property type="entry name" value="Chromosome_initiator_DnaA-like"/>
</dbReference>
<feature type="binding site" evidence="8">
    <location>
        <position position="192"/>
    </location>
    <ligand>
        <name>ATP</name>
        <dbReference type="ChEBI" id="CHEBI:30616"/>
    </ligand>
</feature>
<evidence type="ECO:0000259" key="14">
    <source>
        <dbReference type="SMART" id="SM00760"/>
    </source>
</evidence>
<comment type="domain">
    <text evidence="8">Domain I is involved in oligomerization and binding regulators, domain II is flexibile and of varying length in different bacteria, domain III forms the AAA+ region, while domain IV binds dsDNA.</text>
</comment>
<evidence type="ECO:0000256" key="10">
    <source>
        <dbReference type="RuleBase" id="RU000577"/>
    </source>
</evidence>
<feature type="binding site" evidence="8">
    <location>
        <position position="193"/>
    </location>
    <ligand>
        <name>ATP</name>
        <dbReference type="ChEBI" id="CHEBI:30616"/>
    </ligand>
</feature>
<dbReference type="InterPro" id="IPR010921">
    <property type="entry name" value="Trp_repressor/repl_initiator"/>
</dbReference>
<evidence type="ECO:0000256" key="1">
    <source>
        <dbReference type="ARBA" id="ARBA00006583"/>
    </source>
</evidence>
<evidence type="ECO:0000313" key="15">
    <source>
        <dbReference type="EMBL" id="MDC0748757.1"/>
    </source>
</evidence>
<sequence>MTTSRDESRAIFERAIEHTRGLSPATFDQWFGGVQFDDLTDGVLSLRVQNEFVLEWVKTNFLPTITDKIRELTGWSVQVAWTIDQHLEAPIANVPQMPPVRPRSLVVRSSTNPPAAPASPSAPVAAEPRAPASAPTPLRRPALPDDLNPKHTFATFVVGPSNQLAHAAAIAAAGGGGRRYNPLFICGGTGLGKTHLVHAIAHRVLDERPGARIIYVSAERFTNDFITAIQHHRMDDFRAKYRVHCDLLLVDDIQFLAGREQTQEEFFHTFNALHGLDRQIVVTSDKYPQNLERMEERLVSRFSWGLVADIQAPELETRVAIVRNKAALEGIVLPDDVALYLAQVIRSNVRELEGTLIRLAAKSSLTGRPVDLAFARAEITAATPRAQIMSVEDIQRAVCHHFHLRSIDLTSKDRHKSIAFARHVAMYLCKQRLKVSFPEIGRAFGNRDHTTVMSAVRKIEAQRDTDPQVRAHLEALERKLAGDS</sequence>
<dbReference type="Pfam" id="PF11638">
    <property type="entry name" value="DnaA_N"/>
    <property type="match status" value="1"/>
</dbReference>
<evidence type="ECO:0000259" key="13">
    <source>
        <dbReference type="SMART" id="SM00382"/>
    </source>
</evidence>
<evidence type="ECO:0000313" key="16">
    <source>
        <dbReference type="Proteomes" id="UP001221411"/>
    </source>
</evidence>
<feature type="region of interest" description="Domain IV, binds dsDNA" evidence="8">
    <location>
        <begin position="364"/>
        <end position="484"/>
    </location>
</feature>
<evidence type="ECO:0000256" key="4">
    <source>
        <dbReference type="ARBA" id="ARBA00022741"/>
    </source>
</evidence>
<reference evidence="15 16" key="1">
    <citation type="submission" date="2022-11" db="EMBL/GenBank/DDBJ databases">
        <title>Minimal conservation of predation-associated metabolite biosynthetic gene clusters underscores biosynthetic potential of Myxococcota including descriptions for ten novel species: Archangium lansinium sp. nov., Myxococcus landrumus sp. nov., Nannocystis bai.</title>
        <authorList>
            <person name="Ahearne A."/>
            <person name="Stevens C."/>
            <person name="Dowd S."/>
        </authorList>
    </citation>
    <scope>NUCLEOTIDE SEQUENCE [LARGE SCALE GENOMIC DNA]</scope>
    <source>
        <strain evidence="15 16">RJM3</strain>
    </source>
</reference>
<dbReference type="EMBL" id="JAQNDO010000001">
    <property type="protein sequence ID" value="MDC0748757.1"/>
    <property type="molecule type" value="Genomic_DNA"/>
</dbReference>
<dbReference type="RefSeq" id="WP_271927845.1">
    <property type="nucleotide sequence ID" value="NZ_JAQNDO010000001.1"/>
</dbReference>
<evidence type="ECO:0000256" key="11">
    <source>
        <dbReference type="RuleBase" id="RU004227"/>
    </source>
</evidence>
<dbReference type="PANTHER" id="PTHR30050">
    <property type="entry name" value="CHROMOSOMAL REPLICATION INITIATOR PROTEIN DNAA"/>
    <property type="match status" value="1"/>
</dbReference>
<keyword evidence="3 8" id="KW-0235">DNA replication</keyword>
<dbReference type="SMART" id="SM00382">
    <property type="entry name" value="AAA"/>
    <property type="match status" value="1"/>
</dbReference>
<dbReference type="Proteomes" id="UP001221411">
    <property type="component" value="Unassembled WGS sequence"/>
</dbReference>
<feature type="binding site" evidence="8">
    <location>
        <position position="190"/>
    </location>
    <ligand>
        <name>ATP</name>
        <dbReference type="ChEBI" id="CHEBI:30616"/>
    </ligand>
</feature>
<dbReference type="InterPro" id="IPR027417">
    <property type="entry name" value="P-loop_NTPase"/>
</dbReference>
<dbReference type="InterPro" id="IPR003593">
    <property type="entry name" value="AAA+_ATPase"/>
</dbReference>
<dbReference type="PRINTS" id="PR00051">
    <property type="entry name" value="DNAA"/>
</dbReference>
<evidence type="ECO:0000256" key="2">
    <source>
        <dbReference type="ARBA" id="ARBA00022490"/>
    </source>
</evidence>
<organism evidence="15 16">
    <name type="scientific">Polyangium mundeleinium</name>
    <dbReference type="NCBI Taxonomy" id="2995306"/>
    <lineage>
        <taxon>Bacteria</taxon>
        <taxon>Pseudomonadati</taxon>
        <taxon>Myxococcota</taxon>
        <taxon>Polyangia</taxon>
        <taxon>Polyangiales</taxon>
        <taxon>Polyangiaceae</taxon>
        <taxon>Polyangium</taxon>
    </lineage>
</organism>
<dbReference type="Gene3D" id="3.40.50.300">
    <property type="entry name" value="P-loop containing nucleotide triphosphate hydrolases"/>
    <property type="match status" value="1"/>
</dbReference>
<dbReference type="SUPFAM" id="SSF52540">
    <property type="entry name" value="P-loop containing nucleoside triphosphate hydrolases"/>
    <property type="match status" value="1"/>
</dbReference>
<feature type="compositionally biased region" description="Low complexity" evidence="12">
    <location>
        <begin position="118"/>
        <end position="137"/>
    </location>
</feature>
<keyword evidence="7 8" id="KW-0238">DNA-binding</keyword>
<dbReference type="InterPro" id="IPR013317">
    <property type="entry name" value="DnaA_dom"/>
</dbReference>
<keyword evidence="2 8" id="KW-0963">Cytoplasm</keyword>
<dbReference type="Gene3D" id="1.10.8.60">
    <property type="match status" value="1"/>
</dbReference>
<keyword evidence="5 8" id="KW-0067">ATP-binding</keyword>
<comment type="subcellular location">
    <subcellularLocation>
        <location evidence="8">Cytoplasm</location>
    </subcellularLocation>
</comment>
<evidence type="ECO:0000256" key="7">
    <source>
        <dbReference type="ARBA" id="ARBA00023125"/>
    </source>
</evidence>
<accession>A0ABT5F3T5</accession>
<feature type="binding site" evidence="8">
    <location>
        <position position="194"/>
    </location>
    <ligand>
        <name>ATP</name>
        <dbReference type="ChEBI" id="CHEBI:30616"/>
    </ligand>
</feature>
<evidence type="ECO:0000256" key="9">
    <source>
        <dbReference type="NCBIfam" id="TIGR00362"/>
    </source>
</evidence>
<evidence type="ECO:0000256" key="8">
    <source>
        <dbReference type="HAMAP-Rule" id="MF_00377"/>
    </source>
</evidence>